<evidence type="ECO:0000313" key="1">
    <source>
        <dbReference type="EMBL" id="KAG0424030.1"/>
    </source>
</evidence>
<evidence type="ECO:0000313" key="2">
    <source>
        <dbReference type="Proteomes" id="UP000805193"/>
    </source>
</evidence>
<feature type="non-terminal residue" evidence="1">
    <location>
        <position position="1"/>
    </location>
</feature>
<dbReference type="Proteomes" id="UP000805193">
    <property type="component" value="Unassembled WGS sequence"/>
</dbReference>
<gene>
    <name evidence="1" type="ORF">HPB47_000221</name>
</gene>
<accession>A0AC60PSM8</accession>
<feature type="non-terminal residue" evidence="1">
    <location>
        <position position="116"/>
    </location>
</feature>
<keyword evidence="2" id="KW-1185">Reference proteome</keyword>
<proteinExistence type="predicted"/>
<name>A0AC60PSM8_IXOPE</name>
<sequence>TWPLDLYAHGNLNKLGNVAEQLKNPQLTRLLAIKAGQALKKSGTYDCPHHNFATATSAMGEAQRRAYHADAHERHVEALDSRRHVVYYTDAASGSVPTHGAPPASTAWVNITHPHV</sequence>
<organism evidence="1 2">
    <name type="scientific">Ixodes persulcatus</name>
    <name type="common">Taiga tick</name>
    <dbReference type="NCBI Taxonomy" id="34615"/>
    <lineage>
        <taxon>Eukaryota</taxon>
        <taxon>Metazoa</taxon>
        <taxon>Ecdysozoa</taxon>
        <taxon>Arthropoda</taxon>
        <taxon>Chelicerata</taxon>
        <taxon>Arachnida</taxon>
        <taxon>Acari</taxon>
        <taxon>Parasitiformes</taxon>
        <taxon>Ixodida</taxon>
        <taxon>Ixodoidea</taxon>
        <taxon>Ixodidae</taxon>
        <taxon>Ixodinae</taxon>
        <taxon>Ixodes</taxon>
    </lineage>
</organism>
<dbReference type="EMBL" id="JABSTQ010010026">
    <property type="protein sequence ID" value="KAG0424030.1"/>
    <property type="molecule type" value="Genomic_DNA"/>
</dbReference>
<comment type="caution">
    <text evidence="1">The sequence shown here is derived from an EMBL/GenBank/DDBJ whole genome shotgun (WGS) entry which is preliminary data.</text>
</comment>
<reference evidence="1 2" key="1">
    <citation type="journal article" date="2020" name="Cell">
        <title>Large-Scale Comparative Analyses of Tick Genomes Elucidate Their Genetic Diversity and Vector Capacities.</title>
        <authorList>
            <consortium name="Tick Genome and Microbiome Consortium (TIGMIC)"/>
            <person name="Jia N."/>
            <person name="Wang J."/>
            <person name="Shi W."/>
            <person name="Du L."/>
            <person name="Sun Y."/>
            <person name="Zhan W."/>
            <person name="Jiang J.F."/>
            <person name="Wang Q."/>
            <person name="Zhang B."/>
            <person name="Ji P."/>
            <person name="Bell-Sakyi L."/>
            <person name="Cui X.M."/>
            <person name="Yuan T.T."/>
            <person name="Jiang B.G."/>
            <person name="Yang W.F."/>
            <person name="Lam T.T."/>
            <person name="Chang Q.C."/>
            <person name="Ding S.J."/>
            <person name="Wang X.J."/>
            <person name="Zhu J.G."/>
            <person name="Ruan X.D."/>
            <person name="Zhao L."/>
            <person name="Wei J.T."/>
            <person name="Ye R.Z."/>
            <person name="Que T.C."/>
            <person name="Du C.H."/>
            <person name="Zhou Y.H."/>
            <person name="Cheng J.X."/>
            <person name="Dai P.F."/>
            <person name="Guo W.B."/>
            <person name="Han X.H."/>
            <person name="Huang E.J."/>
            <person name="Li L.F."/>
            <person name="Wei W."/>
            <person name="Gao Y.C."/>
            <person name="Liu J.Z."/>
            <person name="Shao H.Z."/>
            <person name="Wang X."/>
            <person name="Wang C.C."/>
            <person name="Yang T.C."/>
            <person name="Huo Q.B."/>
            <person name="Li W."/>
            <person name="Chen H.Y."/>
            <person name="Chen S.E."/>
            <person name="Zhou L.G."/>
            <person name="Ni X.B."/>
            <person name="Tian J.H."/>
            <person name="Sheng Y."/>
            <person name="Liu T."/>
            <person name="Pan Y.S."/>
            <person name="Xia L.Y."/>
            <person name="Li J."/>
            <person name="Zhao F."/>
            <person name="Cao W.C."/>
        </authorList>
    </citation>
    <scope>NUCLEOTIDE SEQUENCE [LARGE SCALE GENOMIC DNA]</scope>
    <source>
        <strain evidence="1">Iper-2018</strain>
    </source>
</reference>
<protein>
    <submittedName>
        <fullName evidence="1">Uncharacterized protein</fullName>
    </submittedName>
</protein>